<keyword evidence="4" id="KW-0813">Transport</keyword>
<accession>A0ABT1BL44</accession>
<keyword evidence="7 12" id="KW-0812">Transmembrane</keyword>
<comment type="subcellular location">
    <subcellularLocation>
        <location evidence="1">Cell inner membrane</location>
    </subcellularLocation>
</comment>
<evidence type="ECO:0000256" key="1">
    <source>
        <dbReference type="ARBA" id="ARBA00004533"/>
    </source>
</evidence>
<evidence type="ECO:0000313" key="13">
    <source>
        <dbReference type="EMBL" id="MCO5976929.1"/>
    </source>
</evidence>
<name>A0ABT1BL44_9BURK</name>
<dbReference type="EMBL" id="JAMXMC010000005">
    <property type="protein sequence ID" value="MCO5976929.1"/>
    <property type="molecule type" value="Genomic_DNA"/>
</dbReference>
<gene>
    <name evidence="13" type="ORF">M0L44_09430</name>
</gene>
<protein>
    <recommendedName>
        <fullName evidence="3">Type II secretion system protein N</fullName>
    </recommendedName>
    <alternativeName>
        <fullName evidence="10">General secretion pathway protein N</fullName>
    </alternativeName>
</protein>
<evidence type="ECO:0000256" key="9">
    <source>
        <dbReference type="ARBA" id="ARBA00023136"/>
    </source>
</evidence>
<evidence type="ECO:0000313" key="14">
    <source>
        <dbReference type="Proteomes" id="UP001204851"/>
    </source>
</evidence>
<dbReference type="RefSeq" id="WP_252769466.1">
    <property type="nucleotide sequence ID" value="NZ_JAMXMC010000005.1"/>
</dbReference>
<evidence type="ECO:0000256" key="4">
    <source>
        <dbReference type="ARBA" id="ARBA00022448"/>
    </source>
</evidence>
<evidence type="ECO:0000256" key="3">
    <source>
        <dbReference type="ARBA" id="ARBA00021563"/>
    </source>
</evidence>
<reference evidence="13 14" key="1">
    <citation type="submission" date="2022-06" db="EMBL/GenBank/DDBJ databases">
        <title>Ideonella sp. NS12-5 Genome sequencing and assembly.</title>
        <authorList>
            <person name="Jung Y."/>
        </authorList>
    </citation>
    <scope>NUCLEOTIDE SEQUENCE [LARGE SCALE GENOMIC DNA]</scope>
    <source>
        <strain evidence="13 14">NS12-5</strain>
    </source>
</reference>
<evidence type="ECO:0000256" key="12">
    <source>
        <dbReference type="SAM" id="Phobius"/>
    </source>
</evidence>
<evidence type="ECO:0000256" key="8">
    <source>
        <dbReference type="ARBA" id="ARBA00022927"/>
    </source>
</evidence>
<evidence type="ECO:0000256" key="5">
    <source>
        <dbReference type="ARBA" id="ARBA00022475"/>
    </source>
</evidence>
<evidence type="ECO:0000256" key="11">
    <source>
        <dbReference type="SAM" id="MobiDB-lite"/>
    </source>
</evidence>
<feature type="transmembrane region" description="Helical" evidence="12">
    <location>
        <begin position="28"/>
        <end position="55"/>
    </location>
</feature>
<sequence length="283" mass="30260">MSTPPAFRPRFGAPRRAPEARPEARTRAWAWAGAALGLLLALPMTVPAAWLAGLVSRATEGRLQLAEAEGPWWNGSALPVLTGGPGSQDASVLPSRLHWRVGMHWNGLSLTLSQPCCAASPFTLRWQAGWRQQQVAIETASGDLLGQWPASWLIGLGAPWNTLRPDGQLRLSSHGLTLLSGPNGWSLQGQAQAELLQASSRLVPLDSLGSYRLQLFGQPGGPARVSLQTLEGALQLQGQGEWRQGQLHFQGQAQAAAGQEPVLNNLLNIIGRRQGARSIISIG</sequence>
<comment type="similarity">
    <text evidence="2">Belongs to the GSP N family.</text>
</comment>
<evidence type="ECO:0000256" key="7">
    <source>
        <dbReference type="ARBA" id="ARBA00022692"/>
    </source>
</evidence>
<dbReference type="Proteomes" id="UP001204851">
    <property type="component" value="Unassembled WGS sequence"/>
</dbReference>
<proteinExistence type="inferred from homology"/>
<feature type="compositionally biased region" description="Low complexity" evidence="11">
    <location>
        <begin position="1"/>
        <end position="15"/>
    </location>
</feature>
<feature type="region of interest" description="Disordered" evidence="11">
    <location>
        <begin position="1"/>
        <end position="22"/>
    </location>
</feature>
<organism evidence="13 14">
    <name type="scientific">Ideonella oryzae</name>
    <dbReference type="NCBI Taxonomy" id="2937441"/>
    <lineage>
        <taxon>Bacteria</taxon>
        <taxon>Pseudomonadati</taxon>
        <taxon>Pseudomonadota</taxon>
        <taxon>Betaproteobacteria</taxon>
        <taxon>Burkholderiales</taxon>
        <taxon>Sphaerotilaceae</taxon>
        <taxon>Ideonella</taxon>
    </lineage>
</organism>
<evidence type="ECO:0000256" key="2">
    <source>
        <dbReference type="ARBA" id="ARBA00007208"/>
    </source>
</evidence>
<keyword evidence="6" id="KW-0997">Cell inner membrane</keyword>
<keyword evidence="14" id="KW-1185">Reference proteome</keyword>
<comment type="caution">
    <text evidence="13">The sequence shown here is derived from an EMBL/GenBank/DDBJ whole genome shotgun (WGS) entry which is preliminary data.</text>
</comment>
<dbReference type="InterPro" id="IPR022792">
    <property type="entry name" value="T2SS_protein-GspN"/>
</dbReference>
<keyword evidence="5" id="KW-1003">Cell membrane</keyword>
<dbReference type="Pfam" id="PF01203">
    <property type="entry name" value="T2SSN"/>
    <property type="match status" value="1"/>
</dbReference>
<evidence type="ECO:0000256" key="10">
    <source>
        <dbReference type="ARBA" id="ARBA00030772"/>
    </source>
</evidence>
<keyword evidence="9 12" id="KW-0472">Membrane</keyword>
<keyword evidence="12" id="KW-1133">Transmembrane helix</keyword>
<keyword evidence="8" id="KW-0653">Protein transport</keyword>
<evidence type="ECO:0000256" key="6">
    <source>
        <dbReference type="ARBA" id="ARBA00022519"/>
    </source>
</evidence>